<reference evidence="2" key="1">
    <citation type="journal article" date="2023" name="BMC Genomics">
        <title>Chromosome-level genome assemblies of Cutaneotrichosporon spp. (Trichosporonales, Basidiomycota) reveal imbalanced evolution between nucleotide sequences and chromosome synteny.</title>
        <authorList>
            <person name="Kobayashi Y."/>
            <person name="Kayamori A."/>
            <person name="Aoki K."/>
            <person name="Shiwa Y."/>
            <person name="Matsutani M."/>
            <person name="Fujita N."/>
            <person name="Sugita T."/>
            <person name="Iwasaki W."/>
            <person name="Tanaka N."/>
            <person name="Takashima M."/>
        </authorList>
    </citation>
    <scope>NUCLEOTIDE SEQUENCE</scope>
    <source>
        <strain evidence="2">HIS019</strain>
    </source>
</reference>
<gene>
    <name evidence="2" type="ORF">CcaverHIS019_0104060</name>
</gene>
<name>A0AA48IDD7_9TREE</name>
<dbReference type="GeneID" id="85491559"/>
<evidence type="ECO:0000256" key="1">
    <source>
        <dbReference type="SAM" id="MobiDB-lite"/>
    </source>
</evidence>
<dbReference type="KEGG" id="ccac:CcaHIS019_0104060"/>
<dbReference type="RefSeq" id="XP_060452954.1">
    <property type="nucleotide sequence ID" value="XM_060599967.1"/>
</dbReference>
<feature type="region of interest" description="Disordered" evidence="1">
    <location>
        <begin position="97"/>
        <end position="134"/>
    </location>
</feature>
<evidence type="ECO:0000313" key="2">
    <source>
        <dbReference type="EMBL" id="BEI87688.1"/>
    </source>
</evidence>
<protein>
    <submittedName>
        <fullName evidence="2">Uncharacterized protein</fullName>
    </submittedName>
</protein>
<dbReference type="Proteomes" id="UP001233271">
    <property type="component" value="Chromosome 1"/>
</dbReference>
<proteinExistence type="predicted"/>
<dbReference type="AlphaFoldDB" id="A0AA48IDD7"/>
<dbReference type="EMBL" id="AP028212">
    <property type="protein sequence ID" value="BEI87688.1"/>
    <property type="molecule type" value="Genomic_DNA"/>
</dbReference>
<organism evidence="2 3">
    <name type="scientific">Cutaneotrichosporon cavernicola</name>
    <dbReference type="NCBI Taxonomy" id="279322"/>
    <lineage>
        <taxon>Eukaryota</taxon>
        <taxon>Fungi</taxon>
        <taxon>Dikarya</taxon>
        <taxon>Basidiomycota</taxon>
        <taxon>Agaricomycotina</taxon>
        <taxon>Tremellomycetes</taxon>
        <taxon>Trichosporonales</taxon>
        <taxon>Trichosporonaceae</taxon>
        <taxon>Cutaneotrichosporon</taxon>
    </lineage>
</organism>
<accession>A0AA48IDD7</accession>
<feature type="compositionally biased region" description="Low complexity" evidence="1">
    <location>
        <begin position="119"/>
        <end position="134"/>
    </location>
</feature>
<sequence>MALAHLSTLADTVPVDGVTMTAPRMRPRLSFWTPIVIKRWQARLGSQALTDRELPGAPYLPVQPSPAESSLVAPTSVAISEGVWLRSPLQPNIPLPITPSVPAQDTPKGLPAIPTKALPSASPTSTDPSPISSPTCTAEAFTTITINTGSGGLDRKLSVCSTSSSRYAGIPRPLPSAPSGLVVQEPTAATVLPSWLTSRMPMPRLPDVPPRLPELDFSASRRPMTPLYQDVRLCTKSDVLPGSLLSP</sequence>
<keyword evidence="3" id="KW-1185">Reference proteome</keyword>
<evidence type="ECO:0000313" key="3">
    <source>
        <dbReference type="Proteomes" id="UP001233271"/>
    </source>
</evidence>